<sequence>MPCSWLRTLRQGFPDSLLLRHSCMPAACRCQAPQVMPMERYLKRALRERSVNSSPLRLNVVRATLADDQDTGGEPASPPPTQVIAKLPALVRDAASGLRATLLGIRSAATLAMGSEFSIARGLSDANLIYIICGGGKLLPLLLKWCMCTAYKFP</sequence>
<evidence type="ECO:0000313" key="2">
    <source>
        <dbReference type="Proteomes" id="UP001642484"/>
    </source>
</evidence>
<dbReference type="EMBL" id="CAXAMN010012014">
    <property type="protein sequence ID" value="CAK9037002.1"/>
    <property type="molecule type" value="Genomic_DNA"/>
</dbReference>
<gene>
    <name evidence="1" type="ORF">CCMP2556_LOCUS20510</name>
</gene>
<accession>A0ABP0LCW7</accession>
<comment type="caution">
    <text evidence="1">The sequence shown here is derived from an EMBL/GenBank/DDBJ whole genome shotgun (WGS) entry which is preliminary data.</text>
</comment>
<reference evidence="1 2" key="1">
    <citation type="submission" date="2024-02" db="EMBL/GenBank/DDBJ databases">
        <authorList>
            <person name="Chen Y."/>
            <person name="Shah S."/>
            <person name="Dougan E. K."/>
            <person name="Thang M."/>
            <person name="Chan C."/>
        </authorList>
    </citation>
    <scope>NUCLEOTIDE SEQUENCE [LARGE SCALE GENOMIC DNA]</scope>
</reference>
<organism evidence="1 2">
    <name type="scientific">Durusdinium trenchii</name>
    <dbReference type="NCBI Taxonomy" id="1381693"/>
    <lineage>
        <taxon>Eukaryota</taxon>
        <taxon>Sar</taxon>
        <taxon>Alveolata</taxon>
        <taxon>Dinophyceae</taxon>
        <taxon>Suessiales</taxon>
        <taxon>Symbiodiniaceae</taxon>
        <taxon>Durusdinium</taxon>
    </lineage>
</organism>
<proteinExistence type="predicted"/>
<evidence type="ECO:0000313" key="1">
    <source>
        <dbReference type="EMBL" id="CAK9037002.1"/>
    </source>
</evidence>
<name>A0ABP0LCW7_9DINO</name>
<protein>
    <submittedName>
        <fullName evidence="1">Uncharacterized protein</fullName>
    </submittedName>
</protein>
<dbReference type="Proteomes" id="UP001642484">
    <property type="component" value="Unassembled WGS sequence"/>
</dbReference>
<keyword evidence="2" id="KW-1185">Reference proteome</keyword>